<proteinExistence type="predicted"/>
<reference evidence="2" key="1">
    <citation type="journal article" date="2023" name="Mol. Ecol. Resour.">
        <title>Chromosome-level genome assembly of a triploid poplar Populus alba 'Berolinensis'.</title>
        <authorList>
            <person name="Chen S."/>
            <person name="Yu Y."/>
            <person name="Wang X."/>
            <person name="Wang S."/>
            <person name="Zhang T."/>
            <person name="Zhou Y."/>
            <person name="He R."/>
            <person name="Meng N."/>
            <person name="Wang Y."/>
            <person name="Liu W."/>
            <person name="Liu Z."/>
            <person name="Liu J."/>
            <person name="Guo Q."/>
            <person name="Huang H."/>
            <person name="Sederoff R.R."/>
            <person name="Wang G."/>
            <person name="Qu G."/>
            <person name="Chen S."/>
        </authorList>
    </citation>
    <scope>NUCLEOTIDE SEQUENCE</scope>
    <source>
        <strain evidence="2">SC-2020</strain>
    </source>
</reference>
<evidence type="ECO:0000313" key="3">
    <source>
        <dbReference type="Proteomes" id="UP001164929"/>
    </source>
</evidence>
<dbReference type="EMBL" id="JAQIZT010000006">
    <property type="protein sequence ID" value="KAJ6992961.1"/>
    <property type="molecule type" value="Genomic_DNA"/>
</dbReference>
<dbReference type="Proteomes" id="UP001164929">
    <property type="component" value="Chromosome 6"/>
</dbReference>
<comment type="caution">
    <text evidence="2">The sequence shown here is derived from an EMBL/GenBank/DDBJ whole genome shotgun (WGS) entry which is preliminary data.</text>
</comment>
<feature type="region of interest" description="Disordered" evidence="1">
    <location>
        <begin position="39"/>
        <end position="58"/>
    </location>
</feature>
<sequence>MLAIFDGFIYNNFDFLVFEIRWGDRTLFWHDRAPIAKNGPKIQHHERPQCSTSSTKDHCSQLGERAMGQLALYHQNDSI</sequence>
<accession>A0AAD6QM95</accession>
<protein>
    <submittedName>
        <fullName evidence="2">Uncharacterized protein</fullName>
    </submittedName>
</protein>
<keyword evidence="3" id="KW-1185">Reference proteome</keyword>
<gene>
    <name evidence="2" type="ORF">NC653_016170</name>
</gene>
<evidence type="ECO:0000313" key="2">
    <source>
        <dbReference type="EMBL" id="KAJ6992961.1"/>
    </source>
</evidence>
<organism evidence="2 3">
    <name type="scientific">Populus alba x Populus x berolinensis</name>
    <dbReference type="NCBI Taxonomy" id="444605"/>
    <lineage>
        <taxon>Eukaryota</taxon>
        <taxon>Viridiplantae</taxon>
        <taxon>Streptophyta</taxon>
        <taxon>Embryophyta</taxon>
        <taxon>Tracheophyta</taxon>
        <taxon>Spermatophyta</taxon>
        <taxon>Magnoliopsida</taxon>
        <taxon>eudicotyledons</taxon>
        <taxon>Gunneridae</taxon>
        <taxon>Pentapetalae</taxon>
        <taxon>rosids</taxon>
        <taxon>fabids</taxon>
        <taxon>Malpighiales</taxon>
        <taxon>Salicaceae</taxon>
        <taxon>Saliceae</taxon>
        <taxon>Populus</taxon>
    </lineage>
</organism>
<name>A0AAD6QM95_9ROSI</name>
<dbReference type="AlphaFoldDB" id="A0AAD6QM95"/>
<evidence type="ECO:0000256" key="1">
    <source>
        <dbReference type="SAM" id="MobiDB-lite"/>
    </source>
</evidence>